<evidence type="ECO:0000259" key="10">
    <source>
        <dbReference type="Pfam" id="PF00082"/>
    </source>
</evidence>
<dbReference type="STRING" id="1798542.A3F54_04240"/>
<dbReference type="PROSITE" id="PS51892">
    <property type="entry name" value="SUBTILASE"/>
    <property type="match status" value="1"/>
</dbReference>
<feature type="transmembrane region" description="Helical" evidence="9">
    <location>
        <begin position="6"/>
        <end position="30"/>
    </location>
</feature>
<keyword evidence="9" id="KW-0472">Membrane</keyword>
<keyword evidence="9" id="KW-1133">Transmembrane helix</keyword>
<dbReference type="GO" id="GO:0004252">
    <property type="term" value="F:serine-type endopeptidase activity"/>
    <property type="evidence" value="ECO:0007669"/>
    <property type="project" value="UniProtKB-UniRule"/>
</dbReference>
<dbReference type="InterPro" id="IPR022398">
    <property type="entry name" value="Peptidase_S8_His-AS"/>
</dbReference>
<feature type="compositionally biased region" description="Acidic residues" evidence="8">
    <location>
        <begin position="625"/>
        <end position="655"/>
    </location>
</feature>
<dbReference type="Gene3D" id="2.60.40.1120">
    <property type="entry name" value="Carboxypeptidase-like, regulatory domain"/>
    <property type="match status" value="2"/>
</dbReference>
<feature type="domain" description="Peptidase S8/S53" evidence="10">
    <location>
        <begin position="256"/>
        <end position="505"/>
    </location>
</feature>
<feature type="active site" description="Charge relay system" evidence="5 6">
    <location>
        <position position="469"/>
    </location>
</feature>
<keyword evidence="9" id="KW-0812">Transmembrane</keyword>
<comment type="caution">
    <text evidence="11">The sequence shown here is derived from an EMBL/GenBank/DDBJ whole genome shotgun (WGS) entry which is preliminary data.</text>
</comment>
<dbReference type="Gene3D" id="3.40.50.200">
    <property type="entry name" value="Peptidase S8/S53 domain"/>
    <property type="match status" value="1"/>
</dbReference>
<keyword evidence="2 6" id="KW-0645">Protease</keyword>
<feature type="region of interest" description="Disordered" evidence="8">
    <location>
        <begin position="609"/>
        <end position="662"/>
    </location>
</feature>
<evidence type="ECO:0000313" key="11">
    <source>
        <dbReference type="EMBL" id="OGY84927.1"/>
    </source>
</evidence>
<comment type="similarity">
    <text evidence="1 6 7">Belongs to the peptidase S8 family.</text>
</comment>
<evidence type="ECO:0000313" key="12">
    <source>
        <dbReference type="Proteomes" id="UP000176952"/>
    </source>
</evidence>
<dbReference type="PANTHER" id="PTHR43806">
    <property type="entry name" value="PEPTIDASE S8"/>
    <property type="match status" value="1"/>
</dbReference>
<keyword evidence="3 6" id="KW-0378">Hydrolase</keyword>
<reference evidence="11 12" key="1">
    <citation type="journal article" date="2016" name="Nat. Commun.">
        <title>Thousands of microbial genomes shed light on interconnected biogeochemical processes in an aquifer system.</title>
        <authorList>
            <person name="Anantharaman K."/>
            <person name="Brown C.T."/>
            <person name="Hug L.A."/>
            <person name="Sharon I."/>
            <person name="Castelle C.J."/>
            <person name="Probst A.J."/>
            <person name="Thomas B.C."/>
            <person name="Singh A."/>
            <person name="Wilkins M.J."/>
            <person name="Karaoz U."/>
            <person name="Brodie E.L."/>
            <person name="Williams K.H."/>
            <person name="Hubbard S.S."/>
            <person name="Banfield J.F."/>
        </authorList>
    </citation>
    <scope>NUCLEOTIDE SEQUENCE [LARGE SCALE GENOMIC DNA]</scope>
</reference>
<dbReference type="Pfam" id="PF13620">
    <property type="entry name" value="CarboxypepD_reg"/>
    <property type="match status" value="1"/>
</dbReference>
<evidence type="ECO:0000256" key="7">
    <source>
        <dbReference type="RuleBase" id="RU003355"/>
    </source>
</evidence>
<proteinExistence type="inferred from homology"/>
<evidence type="ECO:0000256" key="8">
    <source>
        <dbReference type="SAM" id="MobiDB-lite"/>
    </source>
</evidence>
<dbReference type="InterPro" id="IPR013784">
    <property type="entry name" value="Carb-bd-like_fold"/>
</dbReference>
<dbReference type="AlphaFoldDB" id="A0A1G2B9Q0"/>
<sequence>MNKKHILWFVLGTVGVIIIGLGLGLVLFYLNGDRDEQRGQKVTITGTVADITDTPLPGQSVQLSSGTDNFSVAADSEGNFTFPNVPVGAYILSSGYGGTDANSETQLEDIIVSENGQHFAINIPVLTGEFDFMPPTEEKDVITRKDGTPAIKNELVIRWTEDATGTERTALEAKHKLTLVADTPEILLSTFTTKADVDETIAKINKESKVVAAIPSYILGENVIPKDPDYASAKNNWWLKKINAEPAWEIELGRSSTLVGVVDAGFDFKHPDLGGTFTVARANYSNEDLKISNNHGTHVSGIIAMQLNNDRGMTGIAPRTRIVPAKTHSMARVADAFRFFARCPSVKVISISMGNNWWSTNAWRAQNNLPALTAAEKKKISDDIDVILAPAVTLLAQKDKLIVHSAGNDAGDATLNTLNFDSVVTVAATDTTDALANFSNKGPRVDIAAPGKDIYSTITDKYDYMSGTSMATPLVAGVAALIRAERPALTAAQVKEILTDTAEPAAALAAESFGRVDAWRALLKATHQMGVEGTVYDEDTGAVVAKADVTDDASTGVTADKDGFYQIAALPWRTVELRAFAGDLEDKQTVSAPQFDVVQSLIDFELKKEEEKDTNANNNTNSADEGSENENVNADDDSEDEESNGNVNADDDGTTDENGNKLLDNGIVVSSSGCAIGGYPDLPPAEGDCPEGFYFSRETIACEQKTCPEGVGRTYTLECKCPEGTSALYICNKPGYVVACVANKP</sequence>
<name>A0A1G2B9Q0_9BACT</name>
<feature type="compositionally biased region" description="Low complexity" evidence="8">
    <location>
        <begin position="615"/>
        <end position="624"/>
    </location>
</feature>
<dbReference type="SUPFAM" id="SSF49452">
    <property type="entry name" value="Starch-binding domain-like"/>
    <property type="match status" value="1"/>
</dbReference>
<gene>
    <name evidence="11" type="ORF">A3F54_04240</name>
</gene>
<accession>A0A1G2B9Q0</accession>
<dbReference type="PROSITE" id="PS00138">
    <property type="entry name" value="SUBTILASE_SER"/>
    <property type="match status" value="1"/>
</dbReference>
<keyword evidence="4 6" id="KW-0720">Serine protease</keyword>
<dbReference type="InterPro" id="IPR023828">
    <property type="entry name" value="Peptidase_S8_Ser-AS"/>
</dbReference>
<dbReference type="SUPFAM" id="SSF52743">
    <property type="entry name" value="Subtilisin-like"/>
    <property type="match status" value="1"/>
</dbReference>
<dbReference type="GO" id="GO:0030246">
    <property type="term" value="F:carbohydrate binding"/>
    <property type="evidence" value="ECO:0007669"/>
    <property type="project" value="InterPro"/>
</dbReference>
<dbReference type="PRINTS" id="PR00723">
    <property type="entry name" value="SUBTILISIN"/>
</dbReference>
<evidence type="ECO:0000256" key="9">
    <source>
        <dbReference type="SAM" id="Phobius"/>
    </source>
</evidence>
<dbReference type="GO" id="GO:0006508">
    <property type="term" value="P:proteolysis"/>
    <property type="evidence" value="ECO:0007669"/>
    <property type="project" value="UniProtKB-KW"/>
</dbReference>
<evidence type="ECO:0000256" key="1">
    <source>
        <dbReference type="ARBA" id="ARBA00011073"/>
    </source>
</evidence>
<dbReference type="InterPro" id="IPR000209">
    <property type="entry name" value="Peptidase_S8/S53_dom"/>
</dbReference>
<feature type="active site" description="Charge relay system" evidence="5 6">
    <location>
        <position position="263"/>
    </location>
</feature>
<protein>
    <recommendedName>
        <fullName evidence="10">Peptidase S8/S53 domain-containing protein</fullName>
    </recommendedName>
</protein>
<dbReference type="Proteomes" id="UP000176952">
    <property type="component" value="Unassembled WGS sequence"/>
</dbReference>
<dbReference type="InterPro" id="IPR023827">
    <property type="entry name" value="Peptidase_S8_Asp-AS"/>
</dbReference>
<dbReference type="PROSITE" id="PS00136">
    <property type="entry name" value="SUBTILASE_ASP"/>
    <property type="match status" value="1"/>
</dbReference>
<dbReference type="InterPro" id="IPR036852">
    <property type="entry name" value="Peptidase_S8/S53_dom_sf"/>
</dbReference>
<evidence type="ECO:0000256" key="3">
    <source>
        <dbReference type="ARBA" id="ARBA00022801"/>
    </source>
</evidence>
<organism evidence="11 12">
    <name type="scientific">Candidatus Kerfeldbacteria bacterium RIFCSPHIGHO2_12_FULL_48_17</name>
    <dbReference type="NCBI Taxonomy" id="1798542"/>
    <lineage>
        <taxon>Bacteria</taxon>
        <taxon>Candidatus Kerfeldiibacteriota</taxon>
    </lineage>
</organism>
<dbReference type="InterPro" id="IPR015500">
    <property type="entry name" value="Peptidase_S8_subtilisin-rel"/>
</dbReference>
<dbReference type="Pfam" id="PF00082">
    <property type="entry name" value="Peptidase_S8"/>
    <property type="match status" value="1"/>
</dbReference>
<evidence type="ECO:0000256" key="5">
    <source>
        <dbReference type="PIRSR" id="PIRSR615500-1"/>
    </source>
</evidence>
<dbReference type="PROSITE" id="PS00137">
    <property type="entry name" value="SUBTILASE_HIS"/>
    <property type="match status" value="1"/>
</dbReference>
<dbReference type="PANTHER" id="PTHR43806:SF11">
    <property type="entry name" value="CEREVISIN-RELATED"/>
    <property type="match status" value="1"/>
</dbReference>
<evidence type="ECO:0000256" key="2">
    <source>
        <dbReference type="ARBA" id="ARBA00022670"/>
    </source>
</evidence>
<evidence type="ECO:0000256" key="6">
    <source>
        <dbReference type="PROSITE-ProRule" id="PRU01240"/>
    </source>
</evidence>
<feature type="active site" description="Charge relay system" evidence="5 6">
    <location>
        <position position="295"/>
    </location>
</feature>
<dbReference type="InterPro" id="IPR050131">
    <property type="entry name" value="Peptidase_S8_subtilisin-like"/>
</dbReference>
<dbReference type="EMBL" id="MHKD01000009">
    <property type="protein sequence ID" value="OGY84927.1"/>
    <property type="molecule type" value="Genomic_DNA"/>
</dbReference>
<evidence type="ECO:0000256" key="4">
    <source>
        <dbReference type="ARBA" id="ARBA00022825"/>
    </source>
</evidence>